<dbReference type="InterPro" id="IPR015947">
    <property type="entry name" value="PUA-like_sf"/>
</dbReference>
<comment type="catalytic activity">
    <reaction evidence="2">
        <text>N(4)-acetylcytidine + H2O = cytidine + acetate + H(+)</text>
        <dbReference type="Rhea" id="RHEA:62932"/>
        <dbReference type="ChEBI" id="CHEBI:15377"/>
        <dbReference type="ChEBI" id="CHEBI:15378"/>
        <dbReference type="ChEBI" id="CHEBI:17562"/>
        <dbReference type="ChEBI" id="CHEBI:30089"/>
        <dbReference type="ChEBI" id="CHEBI:70989"/>
        <dbReference type="EC" id="3.5.1.135"/>
    </reaction>
</comment>
<evidence type="ECO:0000313" key="4">
    <source>
        <dbReference type="EMBL" id="MCL2915639.1"/>
    </source>
</evidence>
<comment type="catalytic activity">
    <reaction evidence="2">
        <text>N(4)-acetylcytosine + H2O = cytosine + acetate + H(+)</text>
        <dbReference type="Rhea" id="RHEA:62940"/>
        <dbReference type="ChEBI" id="CHEBI:15377"/>
        <dbReference type="ChEBI" id="CHEBI:15378"/>
        <dbReference type="ChEBI" id="CHEBI:16040"/>
        <dbReference type="ChEBI" id="CHEBI:30089"/>
        <dbReference type="ChEBI" id="CHEBI:146134"/>
        <dbReference type="EC" id="3.5.1.135"/>
    </reaction>
</comment>
<evidence type="ECO:0000256" key="2">
    <source>
        <dbReference type="HAMAP-Rule" id="MF_00684"/>
    </source>
</evidence>
<reference evidence="4 5" key="1">
    <citation type="submission" date="2022-01" db="EMBL/GenBank/DDBJ databases">
        <title>Whole genome-based taxonomy of the Shewanellaceae.</title>
        <authorList>
            <person name="Martin-Rodriguez A.J."/>
        </authorList>
    </citation>
    <scope>NUCLEOTIDE SEQUENCE [LARGE SCALE GENOMIC DNA]</scope>
    <source>
        <strain evidence="4 5">DSM 21332</strain>
    </source>
</reference>
<dbReference type="Gene3D" id="2.30.130.30">
    <property type="entry name" value="Hypothetical protein"/>
    <property type="match status" value="1"/>
</dbReference>
<feature type="active site" description="Proton donor" evidence="2">
    <location>
        <position position="72"/>
    </location>
</feature>
<evidence type="ECO:0000259" key="3">
    <source>
        <dbReference type="SMART" id="SM01022"/>
    </source>
</evidence>
<feature type="active site" description="Proton acceptor" evidence="2">
    <location>
        <position position="19"/>
    </location>
</feature>
<comment type="catalytic activity">
    <reaction evidence="2">
        <text>N(4)-acetyl-2'-deoxycytidine + H2O = 2'-deoxycytidine + acetate + H(+)</text>
        <dbReference type="Rhea" id="RHEA:62936"/>
        <dbReference type="ChEBI" id="CHEBI:15377"/>
        <dbReference type="ChEBI" id="CHEBI:15378"/>
        <dbReference type="ChEBI" id="CHEBI:15698"/>
        <dbReference type="ChEBI" id="CHEBI:30089"/>
        <dbReference type="ChEBI" id="CHEBI:146133"/>
        <dbReference type="EC" id="3.5.1.135"/>
    </reaction>
</comment>
<keyword evidence="1 2" id="KW-0378">Hydrolase</keyword>
<organism evidence="4 5">
    <name type="scientific">Shewanella corallii</name>
    <dbReference type="NCBI Taxonomy" id="560080"/>
    <lineage>
        <taxon>Bacteria</taxon>
        <taxon>Pseudomonadati</taxon>
        <taxon>Pseudomonadota</taxon>
        <taxon>Gammaproteobacteria</taxon>
        <taxon>Alteromonadales</taxon>
        <taxon>Shewanellaceae</taxon>
        <taxon>Shewanella</taxon>
    </lineage>
</organism>
<evidence type="ECO:0000256" key="1">
    <source>
        <dbReference type="ARBA" id="ARBA00022801"/>
    </source>
</evidence>
<dbReference type="SUPFAM" id="SSF88697">
    <property type="entry name" value="PUA domain-like"/>
    <property type="match status" value="1"/>
</dbReference>
<dbReference type="PANTHER" id="PTHR38088">
    <property type="entry name" value="UCP029143 FAMILY PROTEIN"/>
    <property type="match status" value="1"/>
</dbReference>
<proteinExistence type="inferred from homology"/>
<dbReference type="SMART" id="SM01022">
    <property type="entry name" value="ASCH"/>
    <property type="match status" value="1"/>
</dbReference>
<evidence type="ECO:0000313" key="5">
    <source>
        <dbReference type="Proteomes" id="UP001202831"/>
    </source>
</evidence>
<dbReference type="InterPro" id="IPR008314">
    <property type="entry name" value="AC4CH"/>
</dbReference>
<dbReference type="CDD" id="cd06552">
    <property type="entry name" value="ASCH_yqfb_like"/>
    <property type="match status" value="1"/>
</dbReference>
<comment type="caution">
    <text evidence="4">The sequence shown here is derived from an EMBL/GenBank/DDBJ whole genome shotgun (WGS) entry which is preliminary data.</text>
</comment>
<sequence>MHKITFFERFEADILAGRKTITLRDESESGVIAGQTLPVHTLEADRWFCDIRIIAVQEVEFDGLSDKEAHQENMTLEQLKQVIQEIYPGITHLYKISFELC</sequence>
<dbReference type="HAMAP" id="MF_00684">
    <property type="entry name" value="ac4C_amidohydr"/>
    <property type="match status" value="1"/>
</dbReference>
<feature type="domain" description="ASCH" evidence="3">
    <location>
        <begin position="4"/>
        <end position="101"/>
    </location>
</feature>
<protein>
    <recommendedName>
        <fullName evidence="2">N(4)-acetylcytidine amidohydrolase</fullName>
        <shortName evidence="2">ac4C amidohydrolase</shortName>
        <ecNumber evidence="2">3.5.1.135</ecNumber>
    </recommendedName>
</protein>
<dbReference type="Pfam" id="PF04266">
    <property type="entry name" value="ASCH"/>
    <property type="match status" value="1"/>
</dbReference>
<keyword evidence="5" id="KW-1185">Reference proteome</keyword>
<name>A0ABT0NAY8_9GAMM</name>
<comment type="similarity">
    <text evidence="2">Belongs to the N(4)-acetylcytidine amidohydrolase family.</text>
</comment>
<dbReference type="RefSeq" id="WP_249250220.1">
    <property type="nucleotide sequence ID" value="NZ_JAKIKT010000008.1"/>
</dbReference>
<dbReference type="InterPro" id="IPR007374">
    <property type="entry name" value="ASCH_domain"/>
</dbReference>
<gene>
    <name evidence="4" type="primary">yqfB</name>
    <name evidence="4" type="ORF">L2725_17950</name>
</gene>
<feature type="active site" description="Nucleophile" evidence="2">
    <location>
        <position position="22"/>
    </location>
</feature>
<dbReference type="PANTHER" id="PTHR38088:SF2">
    <property type="entry name" value="UCP029143 FAMILY PROTEIN"/>
    <property type="match status" value="1"/>
</dbReference>
<dbReference type="Proteomes" id="UP001202831">
    <property type="component" value="Unassembled WGS sequence"/>
</dbReference>
<accession>A0ABT0NAY8</accession>
<dbReference type="NCBIfam" id="NF003443">
    <property type="entry name" value="PRK04980.1"/>
    <property type="match status" value="1"/>
</dbReference>
<comment type="function">
    <text evidence="2">Catalyzes the hydrolysis of N(4)-acetylcytidine (ac4C).</text>
</comment>
<dbReference type="EMBL" id="JAKIKT010000008">
    <property type="protein sequence ID" value="MCL2915639.1"/>
    <property type="molecule type" value="Genomic_DNA"/>
</dbReference>
<dbReference type="EC" id="3.5.1.135" evidence="2"/>
<dbReference type="PIRSF" id="PIRSF029143">
    <property type="entry name" value="UCP029143"/>
    <property type="match status" value="1"/>
</dbReference>